<dbReference type="InterPro" id="IPR011606">
    <property type="entry name" value="Brnchd-chn_aa_trnsp_permease"/>
</dbReference>
<dbReference type="Proteomes" id="UP001196338">
    <property type="component" value="Unassembled WGS sequence"/>
</dbReference>
<keyword evidence="5" id="KW-0812">Transmembrane</keyword>
<protein>
    <submittedName>
        <fullName evidence="8">Branched-chain amino acid ABC transporter permease</fullName>
    </submittedName>
</protein>
<organism evidence="8 9">
    <name type="scientific">Vibrio cholerae</name>
    <dbReference type="NCBI Taxonomy" id="666"/>
    <lineage>
        <taxon>Bacteria</taxon>
        <taxon>Pseudomonadati</taxon>
        <taxon>Pseudomonadota</taxon>
        <taxon>Gammaproteobacteria</taxon>
        <taxon>Vibrionales</taxon>
        <taxon>Vibrionaceae</taxon>
        <taxon>Vibrio</taxon>
    </lineage>
</organism>
<feature type="non-terminal residue" evidence="8">
    <location>
        <position position="1"/>
    </location>
</feature>
<keyword evidence="6" id="KW-1133">Transmembrane helix</keyword>
<evidence type="ECO:0000256" key="4">
    <source>
        <dbReference type="ARBA" id="ARBA00022475"/>
    </source>
</evidence>
<dbReference type="AlphaFoldDB" id="A0AAW4KT08"/>
<evidence type="ECO:0000313" key="9">
    <source>
        <dbReference type="Proteomes" id="UP001196338"/>
    </source>
</evidence>
<dbReference type="EMBL" id="JAHBND010000262">
    <property type="protein sequence ID" value="MBS7673000.1"/>
    <property type="molecule type" value="Genomic_DNA"/>
</dbReference>
<reference evidence="8" key="1">
    <citation type="submission" date="2021-05" db="EMBL/GenBank/DDBJ databases">
        <authorList>
            <person name="Stine C."/>
        </authorList>
    </citation>
    <scope>NUCLEOTIDE SEQUENCE</scope>
    <source>
        <strain evidence="8">TDS0091212</strain>
    </source>
</reference>
<evidence type="ECO:0000256" key="3">
    <source>
        <dbReference type="ARBA" id="ARBA00022448"/>
    </source>
</evidence>
<evidence type="ECO:0000256" key="1">
    <source>
        <dbReference type="ARBA" id="ARBA00004651"/>
    </source>
</evidence>
<accession>A0AAW4KT08</accession>
<comment type="subcellular location">
    <subcellularLocation>
        <location evidence="1">Cell membrane</location>
        <topology evidence="1">Multi-pass membrane protein</topology>
    </subcellularLocation>
</comment>
<evidence type="ECO:0000313" key="8">
    <source>
        <dbReference type="EMBL" id="MBS7673000.1"/>
    </source>
</evidence>
<evidence type="ECO:0000256" key="7">
    <source>
        <dbReference type="ARBA" id="ARBA00023136"/>
    </source>
</evidence>
<keyword evidence="4" id="KW-1003">Cell membrane</keyword>
<evidence type="ECO:0000256" key="2">
    <source>
        <dbReference type="ARBA" id="ARBA00010735"/>
    </source>
</evidence>
<evidence type="ECO:0000256" key="5">
    <source>
        <dbReference type="ARBA" id="ARBA00022692"/>
    </source>
</evidence>
<proteinExistence type="inferred from homology"/>
<dbReference type="GO" id="GO:1903785">
    <property type="term" value="P:L-valine transmembrane transport"/>
    <property type="evidence" value="ECO:0007669"/>
    <property type="project" value="TreeGrafter"/>
</dbReference>
<comment type="caution">
    <text evidence="8">The sequence shown here is derived from an EMBL/GenBank/DDBJ whole genome shotgun (WGS) entry which is preliminary data.</text>
</comment>
<keyword evidence="7" id="KW-0472">Membrane</keyword>
<evidence type="ECO:0000256" key="6">
    <source>
        <dbReference type="ARBA" id="ARBA00022989"/>
    </source>
</evidence>
<dbReference type="GO" id="GO:0005886">
    <property type="term" value="C:plasma membrane"/>
    <property type="evidence" value="ECO:0007669"/>
    <property type="project" value="UniProtKB-SubCell"/>
</dbReference>
<dbReference type="PANTHER" id="PTHR34979:SF1">
    <property type="entry name" value="INNER MEMBRANE PROTEIN YGAZ"/>
    <property type="match status" value="1"/>
</dbReference>
<sequence length="80" mass="8357">VLGKSIPGLDQLGLEFSIAATFIALITPVVRDVPTVVCVAVALLCSVWLSYLHWESAVVVSGVLGMSAGFACKRLGVGQR</sequence>
<dbReference type="PANTHER" id="PTHR34979">
    <property type="entry name" value="INNER MEMBRANE PROTEIN YGAZ"/>
    <property type="match status" value="1"/>
</dbReference>
<reference evidence="8" key="2">
    <citation type="submission" date="2023-08" db="EMBL/GenBank/DDBJ databases">
        <title>Vibrio cholerae Outbreaks in Tanzania Exemplify Founder Flush: Simultaneous Increases in Population Size and Genetic Diversity.</title>
        <authorList>
            <person name="Debes A.K."/>
            <person name="Mohammed A."/>
            <person name="Maseke I."/>
            <person name="Almeida M."/>
            <person name="Li S."/>
            <person name="Matimba H."/>
            <person name="Joachim A."/>
            <person name="Mizinduko M."/>
            <person name="Nyanga S."/>
            <person name="Kelly M."/>
            <person name="Kachwamba Y."/>
            <person name="Schaffer A.M."/>
            <person name="Nyanga A.S."/>
            <person name="Mghamba J."/>
            <person name="Mosha F.S."/>
            <person name="Sack D.A."/>
            <person name="Stine O.C."/>
        </authorList>
    </citation>
    <scope>NUCLEOTIDE SEQUENCE</scope>
    <source>
        <strain evidence="8">TDS0091212</strain>
    </source>
</reference>
<keyword evidence="3" id="KW-0813">Transport</keyword>
<gene>
    <name evidence="8" type="ORF">KIN13_06060</name>
</gene>
<name>A0AAW4KT08_VIBCL</name>
<comment type="similarity">
    <text evidence="2">Belongs to the AzlC family.</text>
</comment>